<dbReference type="PANTHER" id="PTHR23257">
    <property type="entry name" value="SERINE-THREONINE PROTEIN KINASE"/>
    <property type="match status" value="1"/>
</dbReference>
<dbReference type="GO" id="GO:0004672">
    <property type="term" value="F:protein kinase activity"/>
    <property type="evidence" value="ECO:0007669"/>
    <property type="project" value="InterPro"/>
</dbReference>
<dbReference type="GO" id="GO:0005524">
    <property type="term" value="F:ATP binding"/>
    <property type="evidence" value="ECO:0007669"/>
    <property type="project" value="InterPro"/>
</dbReference>
<dbReference type="InterPro" id="IPR050167">
    <property type="entry name" value="Ser_Thr_protein_kinase"/>
</dbReference>
<accession>A0A015JTP5</accession>
<keyword evidence="3" id="KW-1185">Reference proteome</keyword>
<dbReference type="GO" id="GO:0007165">
    <property type="term" value="P:signal transduction"/>
    <property type="evidence" value="ECO:0007669"/>
    <property type="project" value="TreeGrafter"/>
</dbReference>
<dbReference type="InterPro" id="IPR001245">
    <property type="entry name" value="Ser-Thr/Tyr_kinase_cat_dom"/>
</dbReference>
<dbReference type="PANTHER" id="PTHR23257:SF963">
    <property type="entry name" value="AT08303P"/>
    <property type="match status" value="1"/>
</dbReference>
<evidence type="ECO:0000313" key="2">
    <source>
        <dbReference type="EMBL" id="EXX58439.1"/>
    </source>
</evidence>
<name>A0A015JTP5_RHIIW</name>
<protein>
    <submittedName>
        <fullName evidence="2">Rad53p</fullName>
    </submittedName>
</protein>
<dbReference type="GO" id="GO:0005737">
    <property type="term" value="C:cytoplasm"/>
    <property type="evidence" value="ECO:0007669"/>
    <property type="project" value="TreeGrafter"/>
</dbReference>
<organism evidence="2 3">
    <name type="scientific">Rhizophagus irregularis (strain DAOM 197198w)</name>
    <name type="common">Glomus intraradices</name>
    <dbReference type="NCBI Taxonomy" id="1432141"/>
    <lineage>
        <taxon>Eukaryota</taxon>
        <taxon>Fungi</taxon>
        <taxon>Fungi incertae sedis</taxon>
        <taxon>Mucoromycota</taxon>
        <taxon>Glomeromycotina</taxon>
        <taxon>Glomeromycetes</taxon>
        <taxon>Glomerales</taxon>
        <taxon>Glomeraceae</taxon>
        <taxon>Rhizophagus</taxon>
    </lineage>
</organism>
<dbReference type="HOGENOM" id="CLU_000288_7_34_1"/>
<dbReference type="Gene3D" id="1.10.510.10">
    <property type="entry name" value="Transferase(Phosphotransferase) domain 1"/>
    <property type="match status" value="1"/>
</dbReference>
<dbReference type="Pfam" id="PF07714">
    <property type="entry name" value="PK_Tyr_Ser-Thr"/>
    <property type="match status" value="1"/>
</dbReference>
<dbReference type="SUPFAM" id="SSF56112">
    <property type="entry name" value="Protein kinase-like (PK-like)"/>
    <property type="match status" value="1"/>
</dbReference>
<sequence>MQLKIENCGDIIVEWIPYYQFSNIKKIGKGGFSTVYSALWKNGLLRCNTNYEKLEREHSIEVALKCLNNSQDISNGLLNEVKNYSICDNGILQIYGISQDPYTKDYIIVLQFATGNFVNHEYIKNSWYWFKKLYILDQIIDCLKIIHDKQMVHHDLHTGNILILPNNVICINDDYIPDVLDKICISDMGLCREVGDIKNTDETKIYGVMPYVAPEVLKGNPYTQAADIYSFGMIMYFIATRRQPFDNCAHDNILALKICNGIRPEINEQEIPESYIELIKKCWDPNPNNRPNATKIKEEINKQFEEARKNNIKFPYNIQLTTHPKACYTSRLLNPFTNDLPRYDNISNNSVEVVDFTE</sequence>
<dbReference type="PROSITE" id="PS50011">
    <property type="entry name" value="PROTEIN_KINASE_DOM"/>
    <property type="match status" value="1"/>
</dbReference>
<dbReference type="AlphaFoldDB" id="A0A015JTP5"/>
<reference evidence="2 3" key="1">
    <citation type="submission" date="2014-02" db="EMBL/GenBank/DDBJ databases">
        <title>Single nucleus genome sequencing reveals high similarity among nuclei of an endomycorrhizal fungus.</title>
        <authorList>
            <person name="Lin K."/>
            <person name="Geurts R."/>
            <person name="Zhang Z."/>
            <person name="Limpens E."/>
            <person name="Saunders D.G."/>
            <person name="Mu D."/>
            <person name="Pang E."/>
            <person name="Cao H."/>
            <person name="Cha H."/>
            <person name="Lin T."/>
            <person name="Zhou Q."/>
            <person name="Shang Y."/>
            <person name="Li Y."/>
            <person name="Ivanov S."/>
            <person name="Sharma T."/>
            <person name="Velzen R.V."/>
            <person name="Ruijter N.D."/>
            <person name="Aanen D.K."/>
            <person name="Win J."/>
            <person name="Kamoun S."/>
            <person name="Bisseling T."/>
            <person name="Huang S."/>
        </authorList>
    </citation>
    <scope>NUCLEOTIDE SEQUENCE [LARGE SCALE GENOMIC DNA]</scope>
    <source>
        <strain evidence="3">DAOM197198w</strain>
    </source>
</reference>
<evidence type="ECO:0000313" key="3">
    <source>
        <dbReference type="Proteomes" id="UP000022910"/>
    </source>
</evidence>
<evidence type="ECO:0000259" key="1">
    <source>
        <dbReference type="PROSITE" id="PS50011"/>
    </source>
</evidence>
<comment type="caution">
    <text evidence="2">The sequence shown here is derived from an EMBL/GenBank/DDBJ whole genome shotgun (WGS) entry which is preliminary data.</text>
</comment>
<dbReference type="EMBL" id="JEMT01026838">
    <property type="protein sequence ID" value="EXX58439.1"/>
    <property type="molecule type" value="Genomic_DNA"/>
</dbReference>
<proteinExistence type="predicted"/>
<dbReference type="InterPro" id="IPR000719">
    <property type="entry name" value="Prot_kinase_dom"/>
</dbReference>
<feature type="domain" description="Protein kinase" evidence="1">
    <location>
        <begin position="21"/>
        <end position="304"/>
    </location>
</feature>
<dbReference type="InterPro" id="IPR011009">
    <property type="entry name" value="Kinase-like_dom_sf"/>
</dbReference>
<gene>
    <name evidence="2" type="ORF">RirG_197980</name>
</gene>
<dbReference type="Proteomes" id="UP000022910">
    <property type="component" value="Unassembled WGS sequence"/>
</dbReference>